<protein>
    <recommendedName>
        <fullName evidence="3">Flagellin</fullName>
    </recommendedName>
</protein>
<dbReference type="InterPro" id="IPR001029">
    <property type="entry name" value="Flagellin_N"/>
</dbReference>
<gene>
    <name evidence="6" type="ORF">ENO59_05875</name>
</gene>
<dbReference type="Pfam" id="PF00669">
    <property type="entry name" value="Flagellin_N"/>
    <property type="match status" value="1"/>
</dbReference>
<dbReference type="Gene3D" id="6.10.10.10">
    <property type="entry name" value="Flagellar export chaperone, C-terminal domain"/>
    <property type="match status" value="1"/>
</dbReference>
<dbReference type="PRINTS" id="PR00207">
    <property type="entry name" value="FLAGELLIN"/>
</dbReference>
<dbReference type="PANTHER" id="PTHR42792">
    <property type="entry name" value="FLAGELLIN"/>
    <property type="match status" value="1"/>
</dbReference>
<keyword evidence="2 3" id="KW-0975">Bacterial flagellum</keyword>
<dbReference type="SUPFAM" id="SSF64518">
    <property type="entry name" value="Phase 1 flagellin"/>
    <property type="match status" value="1"/>
</dbReference>
<accession>A0A7V2B0G1</accession>
<dbReference type="GO" id="GO:0009288">
    <property type="term" value="C:bacterial-type flagellum"/>
    <property type="evidence" value="ECO:0007669"/>
    <property type="project" value="UniProtKB-SubCell"/>
</dbReference>
<dbReference type="GO" id="GO:0005576">
    <property type="term" value="C:extracellular region"/>
    <property type="evidence" value="ECO:0007669"/>
    <property type="project" value="UniProtKB-SubCell"/>
</dbReference>
<comment type="similarity">
    <text evidence="1 3">Belongs to the bacterial flagellin family.</text>
</comment>
<organism evidence="6">
    <name type="scientific">Rhodothermus marinus</name>
    <name type="common">Rhodothermus obamensis</name>
    <dbReference type="NCBI Taxonomy" id="29549"/>
    <lineage>
        <taxon>Bacteria</taxon>
        <taxon>Pseudomonadati</taxon>
        <taxon>Rhodothermota</taxon>
        <taxon>Rhodothermia</taxon>
        <taxon>Rhodothermales</taxon>
        <taxon>Rhodothermaceae</taxon>
        <taxon>Rhodothermus</taxon>
    </lineage>
</organism>
<dbReference type="Pfam" id="PF00700">
    <property type="entry name" value="Flagellin_C"/>
    <property type="match status" value="1"/>
</dbReference>
<dbReference type="InterPro" id="IPR046358">
    <property type="entry name" value="Flagellin_C"/>
</dbReference>
<feature type="domain" description="Flagellin N-terminal" evidence="4">
    <location>
        <begin position="7"/>
        <end position="142"/>
    </location>
</feature>
<reference evidence="6" key="1">
    <citation type="journal article" date="2020" name="mSystems">
        <title>Genome- and Community-Level Interaction Insights into Carbon Utilization and Element Cycling Functions of Hydrothermarchaeota in Hydrothermal Sediment.</title>
        <authorList>
            <person name="Zhou Z."/>
            <person name="Liu Y."/>
            <person name="Xu W."/>
            <person name="Pan J."/>
            <person name="Luo Z.H."/>
            <person name="Li M."/>
        </authorList>
    </citation>
    <scope>NUCLEOTIDE SEQUENCE [LARGE SCALE GENOMIC DNA]</scope>
    <source>
        <strain evidence="6">SpSt-143</strain>
    </source>
</reference>
<comment type="subcellular location">
    <subcellularLocation>
        <location evidence="3">Secreted</location>
    </subcellularLocation>
    <subcellularLocation>
        <location evidence="3">Bacterial flagellum</location>
    </subcellularLocation>
</comment>
<feature type="domain" description="Flagellin C-terminal" evidence="5">
    <location>
        <begin position="206"/>
        <end position="291"/>
    </location>
</feature>
<evidence type="ECO:0000259" key="5">
    <source>
        <dbReference type="Pfam" id="PF00700"/>
    </source>
</evidence>
<dbReference type="AlphaFoldDB" id="A0A7V2B0G1"/>
<dbReference type="EMBL" id="DSGB01000004">
    <property type="protein sequence ID" value="HER96029.1"/>
    <property type="molecule type" value="Genomic_DNA"/>
</dbReference>
<evidence type="ECO:0000259" key="4">
    <source>
        <dbReference type="Pfam" id="PF00669"/>
    </source>
</evidence>
<name>A0A7V2B0G1_RHOMR</name>
<sequence>MSDLSRINTNLQALQAYTYLQRTNSELGLRQLRLATGSRINRAEDDSAGYSIAAKLKAKIRGQEQALANIGDAKSLLTVAEGSLNSIMDILQTMKEKVVQAANDTMGSEERDAIENQLAQLTAEIGDILSATKFNGRALFATADVTLNFQVGDSTDAQDNFAVTIDAISNGTASAQGGLFAGLTSASVWNNGDWSLDTVAQATHALQAIETAIQDLATRLGRIGDYQKRLSFKMDNLATAKNNYEAARSRIADADFAYEQMQLAKLQILQQTGVAALAQANAAPQAILQLFG</sequence>
<proteinExistence type="inferred from homology"/>
<dbReference type="PANTHER" id="PTHR42792:SF2">
    <property type="entry name" value="FLAGELLIN"/>
    <property type="match status" value="1"/>
</dbReference>
<evidence type="ECO:0000256" key="2">
    <source>
        <dbReference type="ARBA" id="ARBA00023143"/>
    </source>
</evidence>
<evidence type="ECO:0000256" key="1">
    <source>
        <dbReference type="ARBA" id="ARBA00005709"/>
    </source>
</evidence>
<comment type="caution">
    <text evidence="6">The sequence shown here is derived from an EMBL/GenBank/DDBJ whole genome shotgun (WGS) entry which is preliminary data.</text>
</comment>
<keyword evidence="6" id="KW-0282">Flagellum</keyword>
<keyword evidence="6" id="KW-0969">Cilium</keyword>
<comment type="function">
    <text evidence="3">Flagellin is the subunit protein which polymerizes to form the filaments of bacterial flagella.</text>
</comment>
<evidence type="ECO:0000313" key="6">
    <source>
        <dbReference type="EMBL" id="HER96029.1"/>
    </source>
</evidence>
<dbReference type="GO" id="GO:0005198">
    <property type="term" value="F:structural molecule activity"/>
    <property type="evidence" value="ECO:0007669"/>
    <property type="project" value="UniProtKB-UniRule"/>
</dbReference>
<keyword evidence="3" id="KW-0964">Secreted</keyword>
<dbReference type="InterPro" id="IPR042187">
    <property type="entry name" value="Flagellin_C_sub2"/>
</dbReference>
<dbReference type="InterPro" id="IPR001492">
    <property type="entry name" value="Flagellin"/>
</dbReference>
<dbReference type="Gene3D" id="1.20.1330.10">
    <property type="entry name" value="f41 fragment of flagellin, N-terminal domain"/>
    <property type="match status" value="1"/>
</dbReference>
<evidence type="ECO:0000256" key="3">
    <source>
        <dbReference type="RuleBase" id="RU362073"/>
    </source>
</evidence>
<keyword evidence="6" id="KW-0966">Cell projection</keyword>